<sequence length="192" mass="21396">MFLLQPITKHTQSISDTFHRTASRSKKITTAALLCTLSAILQSAGGFIPVVGLFISPFATAPVIVSTILSARYGFLGYLLTIFLLFLIQPSEVIIFAFTTGLLGISISFSFHLWKKRLSILIASAIFLLSGILLLLFVFQFPVLGPSIQPSISLLFFLSLSLFSLLYSWIWIELSAFLFKRWSRKINVTIPD</sequence>
<keyword evidence="1" id="KW-0472">Membrane</keyword>
<organism evidence="2 3">
    <name type="scientific">Peribacillus asahii</name>
    <dbReference type="NCBI Taxonomy" id="228899"/>
    <lineage>
        <taxon>Bacteria</taxon>
        <taxon>Bacillati</taxon>
        <taxon>Bacillota</taxon>
        <taxon>Bacilli</taxon>
        <taxon>Bacillales</taxon>
        <taxon>Bacillaceae</taxon>
        <taxon>Peribacillus</taxon>
    </lineage>
</organism>
<evidence type="ECO:0000313" key="2">
    <source>
        <dbReference type="EMBL" id="RID86998.1"/>
    </source>
</evidence>
<reference evidence="2 3" key="1">
    <citation type="submission" date="2018-08" db="EMBL/GenBank/DDBJ databases">
        <title>Bacillus jemisoniae sp. nov., Bacillus chryseoplanitiae sp. nov., Bacillus resnikiae sp. nov., and Bacillus frankliniae sp. nov., isolated from Viking spacecraft and associated surfaces.</title>
        <authorList>
            <person name="Seuylemezian A."/>
            <person name="Vaishampayan P."/>
        </authorList>
    </citation>
    <scope>NUCLEOTIDE SEQUENCE [LARGE SCALE GENOMIC DNA]</scope>
    <source>
        <strain evidence="2 3">MA001</strain>
    </source>
</reference>
<dbReference type="Proteomes" id="UP000266016">
    <property type="component" value="Unassembled WGS sequence"/>
</dbReference>
<feature type="transmembrane region" description="Helical" evidence="1">
    <location>
        <begin position="120"/>
        <end position="139"/>
    </location>
</feature>
<dbReference type="AlphaFoldDB" id="A0A398BDV5"/>
<feature type="transmembrane region" description="Helical" evidence="1">
    <location>
        <begin position="151"/>
        <end position="172"/>
    </location>
</feature>
<gene>
    <name evidence="2" type="ORF">D1953_06690</name>
</gene>
<keyword evidence="3" id="KW-1185">Reference proteome</keyword>
<protein>
    <recommendedName>
        <fullName evidence="4">DUF2232 domain-containing protein</fullName>
    </recommendedName>
</protein>
<feature type="transmembrane region" description="Helical" evidence="1">
    <location>
        <begin position="93"/>
        <end position="114"/>
    </location>
</feature>
<name>A0A398BDV5_9BACI</name>
<proteinExistence type="predicted"/>
<dbReference type="EMBL" id="QWVS01000013">
    <property type="protein sequence ID" value="RID86998.1"/>
    <property type="molecule type" value="Genomic_DNA"/>
</dbReference>
<evidence type="ECO:0000256" key="1">
    <source>
        <dbReference type="SAM" id="Phobius"/>
    </source>
</evidence>
<evidence type="ECO:0000313" key="3">
    <source>
        <dbReference type="Proteomes" id="UP000266016"/>
    </source>
</evidence>
<dbReference type="RefSeq" id="WP_119116393.1">
    <property type="nucleotide sequence ID" value="NZ_QWVS01000013.1"/>
</dbReference>
<feature type="transmembrane region" description="Helical" evidence="1">
    <location>
        <begin position="30"/>
        <end position="55"/>
    </location>
</feature>
<accession>A0A398BDV5</accession>
<evidence type="ECO:0008006" key="4">
    <source>
        <dbReference type="Google" id="ProtNLM"/>
    </source>
</evidence>
<keyword evidence="1" id="KW-0812">Transmembrane</keyword>
<feature type="transmembrane region" description="Helical" evidence="1">
    <location>
        <begin position="61"/>
        <end position="86"/>
    </location>
</feature>
<comment type="caution">
    <text evidence="2">The sequence shown here is derived from an EMBL/GenBank/DDBJ whole genome shotgun (WGS) entry which is preliminary data.</text>
</comment>
<keyword evidence="1" id="KW-1133">Transmembrane helix</keyword>